<evidence type="ECO:0000256" key="5">
    <source>
        <dbReference type="ARBA" id="ARBA00006288"/>
    </source>
</evidence>
<evidence type="ECO:0000256" key="11">
    <source>
        <dbReference type="ARBA" id="ARBA00023140"/>
    </source>
</evidence>
<dbReference type="AlphaFoldDB" id="A0A2T9YKM4"/>
<dbReference type="Proteomes" id="UP000245383">
    <property type="component" value="Unassembled WGS sequence"/>
</dbReference>
<evidence type="ECO:0000313" key="19">
    <source>
        <dbReference type="EMBL" id="PVU92878.1"/>
    </source>
</evidence>
<feature type="domain" description="Acyl-coenzyme A oxidase N-terminal" evidence="17">
    <location>
        <begin position="30"/>
        <end position="143"/>
    </location>
</feature>
<dbReference type="GO" id="GO:0033540">
    <property type="term" value="P:fatty acid beta-oxidation using acyl-CoA oxidase"/>
    <property type="evidence" value="ECO:0007669"/>
    <property type="project" value="UniProtKB-UniPathway"/>
</dbReference>
<sequence length="689" mass="78129">MKFPTNLQKMVPHTTETLNNERKKANFPIRDMESFMNGEKNIKLQEKALKIIRADPEIFDQRNIYFMSRNEKLEHSLRQEKKVQELLREKKIDANDISHIYSLLDWPSPFDLSRGMFIPTLEQQGTDEQKEAFLKPAKEYKIIGCYAQTEMGHGSNIRSLETTATFIEETDEFQINSPTLTSTKWWIGSLGIVSTHACVMAQLYVKGKHIGLFPIVVPIRSMIDHKPLPGVTVGDIGPKLGYNTMDNGFLNFNKVRVPRFNLLQKYITVTRNGTVSRPANINPRITYGTMVFVRANIAANMGRQLAKGITIAVRYTSVRRQFGESGQPETPVLDYSIVQYRVIPLLAKTYAMIGMSQEFFSEYEKTAALIDVGDFSKLKEMHAVSCGLKRWSSETTLYGVDTCRHVCGGHGFSMFSGLNEFFNGLYPNIIWEGDNYVLAKQTASYLVKSAHALRQRESVEVNDTTDMIRHFMNIDNQLTPQQLFTWSGKSAQQIAGDNSVLLDLLSLRAVSMVHDLAVKIYRKGQSWDDSSVPSQGIATAHSEYIVCLYFSRHIKKLSSNSPLRPILDILFKITALSFLTRNTGELYSLRNEAALTRAQINGLESEYIEYIKIAREQAVPLVDALGVPDEKLNSSLGRYDGNVYEDYMARALNEPLNRDGTGDEIRKRFYQQYIGPTLHHNEAQSGAKL</sequence>
<dbReference type="PIRSF" id="PIRSF000168">
    <property type="entry name" value="Acyl-CoA_oxidase"/>
    <property type="match status" value="1"/>
</dbReference>
<dbReference type="Gene3D" id="2.40.110.10">
    <property type="entry name" value="Butyryl-CoA Dehydrogenase, subunit A, domain 2"/>
    <property type="match status" value="1"/>
</dbReference>
<dbReference type="OrthoDB" id="538336at2759"/>
<keyword evidence="9" id="KW-0560">Oxidoreductase</keyword>
<comment type="catalytic activity">
    <reaction evidence="1">
        <text>a 2,3-saturated acyl-CoA + O2 = a (2E)-enoyl-CoA + H2O2</text>
        <dbReference type="Rhea" id="RHEA:38959"/>
        <dbReference type="ChEBI" id="CHEBI:15379"/>
        <dbReference type="ChEBI" id="CHEBI:16240"/>
        <dbReference type="ChEBI" id="CHEBI:58856"/>
        <dbReference type="ChEBI" id="CHEBI:65111"/>
        <dbReference type="EC" id="1.3.3.6"/>
    </reaction>
</comment>
<evidence type="ECO:0000259" key="18">
    <source>
        <dbReference type="Pfam" id="PF22924"/>
    </source>
</evidence>
<feature type="active site" description="Proton acceptor" evidence="13">
    <location>
        <position position="432"/>
    </location>
</feature>
<reference evidence="19 20" key="1">
    <citation type="journal article" date="2018" name="MBio">
        <title>Comparative Genomics Reveals the Core Gene Toolbox for the Fungus-Insect Symbiosis.</title>
        <authorList>
            <person name="Wang Y."/>
            <person name="Stata M."/>
            <person name="Wang W."/>
            <person name="Stajich J.E."/>
            <person name="White M.M."/>
            <person name="Moncalvo J.M."/>
        </authorList>
    </citation>
    <scope>NUCLEOTIDE SEQUENCE [LARGE SCALE GENOMIC DNA]</scope>
    <source>
        <strain evidence="19 20">SWE-8-4</strain>
    </source>
</reference>
<keyword evidence="8" id="KW-0276">Fatty acid metabolism</keyword>
<dbReference type="Pfam" id="PF01756">
    <property type="entry name" value="ACOX"/>
    <property type="match status" value="1"/>
</dbReference>
<evidence type="ECO:0000256" key="10">
    <source>
        <dbReference type="ARBA" id="ARBA00023098"/>
    </source>
</evidence>
<feature type="domain" description="Acyl-CoA oxidase C-alpha1" evidence="18">
    <location>
        <begin position="287"/>
        <end position="447"/>
    </location>
</feature>
<name>A0A2T9YKM4_9FUNG</name>
<dbReference type="InterPro" id="IPR037069">
    <property type="entry name" value="AcylCoA_DH/ox_N_sf"/>
</dbReference>
<dbReference type="InterPro" id="IPR046373">
    <property type="entry name" value="Acyl-CoA_Oxase/DH_mid-dom_sf"/>
</dbReference>
<evidence type="ECO:0000256" key="13">
    <source>
        <dbReference type="PIRSR" id="PIRSR000168-1"/>
    </source>
</evidence>
<dbReference type="GO" id="GO:0071949">
    <property type="term" value="F:FAD binding"/>
    <property type="evidence" value="ECO:0007669"/>
    <property type="project" value="InterPro"/>
</dbReference>
<comment type="pathway">
    <text evidence="4">Lipid metabolism; peroxisomal fatty acid beta-oxidation.</text>
</comment>
<dbReference type="InterPro" id="IPR029320">
    <property type="entry name" value="Acyl-CoA_ox_N"/>
</dbReference>
<keyword evidence="6 12" id="KW-0285">Flavoprotein</keyword>
<dbReference type="Gene3D" id="1.10.540.10">
    <property type="entry name" value="Acyl-CoA dehydrogenase/oxidase, N-terminal domain"/>
    <property type="match status" value="1"/>
</dbReference>
<dbReference type="PANTHER" id="PTHR10909">
    <property type="entry name" value="ELECTRON TRANSPORT OXIDOREDUCTASE"/>
    <property type="match status" value="1"/>
</dbReference>
<evidence type="ECO:0000256" key="2">
    <source>
        <dbReference type="ARBA" id="ARBA00001974"/>
    </source>
</evidence>
<evidence type="ECO:0000256" key="6">
    <source>
        <dbReference type="ARBA" id="ARBA00022630"/>
    </source>
</evidence>
<comment type="caution">
    <text evidence="19">The sequence shown here is derived from an EMBL/GenBank/DDBJ whole genome shotgun (WGS) entry which is preliminary data.</text>
</comment>
<dbReference type="InterPro" id="IPR012258">
    <property type="entry name" value="Acyl-CoA_oxidase"/>
</dbReference>
<dbReference type="InterPro" id="IPR055060">
    <property type="entry name" value="ACOX_C_alpha1"/>
</dbReference>
<dbReference type="GO" id="GO:0005504">
    <property type="term" value="F:fatty acid binding"/>
    <property type="evidence" value="ECO:0007669"/>
    <property type="project" value="TreeGrafter"/>
</dbReference>
<protein>
    <recommendedName>
        <fullName evidence="12">Acyl-coenzyme A oxidase</fullName>
    </recommendedName>
</protein>
<dbReference type="GO" id="GO:0005777">
    <property type="term" value="C:peroxisome"/>
    <property type="evidence" value="ECO:0007669"/>
    <property type="project" value="UniProtKB-SubCell"/>
</dbReference>
<dbReference type="PANTHER" id="PTHR10909:SF250">
    <property type="entry name" value="PEROXISOMAL ACYL-COENZYME A OXIDASE 1"/>
    <property type="match status" value="1"/>
</dbReference>
<organism evidence="19 20">
    <name type="scientific">Smittium simulii</name>
    <dbReference type="NCBI Taxonomy" id="133385"/>
    <lineage>
        <taxon>Eukaryota</taxon>
        <taxon>Fungi</taxon>
        <taxon>Fungi incertae sedis</taxon>
        <taxon>Zoopagomycota</taxon>
        <taxon>Kickxellomycotina</taxon>
        <taxon>Harpellomycetes</taxon>
        <taxon>Harpellales</taxon>
        <taxon>Legeriomycetaceae</taxon>
        <taxon>Smittium</taxon>
    </lineage>
</organism>
<gene>
    <name evidence="19" type="ORF">BB561_003564</name>
</gene>
<evidence type="ECO:0000256" key="7">
    <source>
        <dbReference type="ARBA" id="ARBA00022827"/>
    </source>
</evidence>
<feature type="domain" description="Acyl-CoA oxidase/dehydrogenase middle" evidence="16">
    <location>
        <begin position="145"/>
        <end position="255"/>
    </location>
</feature>
<dbReference type="Gene3D" id="1.20.140.10">
    <property type="entry name" value="Butyryl-CoA Dehydrogenase, subunit A, domain 3"/>
    <property type="match status" value="2"/>
</dbReference>
<evidence type="ECO:0000256" key="1">
    <source>
        <dbReference type="ARBA" id="ARBA00001201"/>
    </source>
</evidence>
<dbReference type="FunFam" id="2.40.110.10:FF:000003">
    <property type="entry name" value="Acyl-coenzyme A oxidase"/>
    <property type="match status" value="1"/>
</dbReference>
<dbReference type="Pfam" id="PF02770">
    <property type="entry name" value="Acyl-CoA_dh_M"/>
    <property type="match status" value="1"/>
</dbReference>
<keyword evidence="7 12" id="KW-0274">FAD</keyword>
<keyword evidence="11" id="KW-0576">Peroxisome</keyword>
<dbReference type="STRING" id="133385.A0A2T9YKM4"/>
<evidence type="ECO:0000256" key="8">
    <source>
        <dbReference type="ARBA" id="ARBA00022832"/>
    </source>
</evidence>
<dbReference type="UniPathway" id="UPA00661"/>
<accession>A0A2T9YKM4</accession>
<keyword evidence="10" id="KW-0443">Lipid metabolism</keyword>
<dbReference type="InterPro" id="IPR009100">
    <property type="entry name" value="AcylCoA_DH/oxidase_NM_dom_sf"/>
</dbReference>
<comment type="cofactor">
    <cofactor evidence="2">
        <name>FAD</name>
        <dbReference type="ChEBI" id="CHEBI:57692"/>
    </cofactor>
</comment>
<dbReference type="Pfam" id="PF22924">
    <property type="entry name" value="ACOX_C_alpha1"/>
    <property type="match status" value="1"/>
</dbReference>
<dbReference type="GO" id="GO:0003997">
    <property type="term" value="F:acyl-CoA oxidase activity"/>
    <property type="evidence" value="ECO:0007669"/>
    <property type="project" value="UniProtKB-EC"/>
</dbReference>
<evidence type="ECO:0000256" key="3">
    <source>
        <dbReference type="ARBA" id="ARBA00004275"/>
    </source>
</evidence>
<evidence type="ECO:0000259" key="15">
    <source>
        <dbReference type="Pfam" id="PF01756"/>
    </source>
</evidence>
<dbReference type="FunFam" id="1.20.140.10:FF:000015">
    <property type="entry name" value="Acyl-coenzyme A oxidase"/>
    <property type="match status" value="1"/>
</dbReference>
<evidence type="ECO:0000256" key="12">
    <source>
        <dbReference type="PIRNR" id="PIRNR000168"/>
    </source>
</evidence>
<dbReference type="SUPFAM" id="SSF56645">
    <property type="entry name" value="Acyl-CoA dehydrogenase NM domain-like"/>
    <property type="match status" value="1"/>
</dbReference>
<dbReference type="InterPro" id="IPR006091">
    <property type="entry name" value="Acyl-CoA_Oxase/DH_mid-dom"/>
</dbReference>
<dbReference type="Pfam" id="PF14749">
    <property type="entry name" value="Acyl-CoA_ox_N"/>
    <property type="match status" value="1"/>
</dbReference>
<feature type="domain" description="Acyl-CoA oxidase C-terminal" evidence="15">
    <location>
        <begin position="499"/>
        <end position="678"/>
    </location>
</feature>
<comment type="similarity">
    <text evidence="5 12">Belongs to the acyl-CoA oxidase family.</text>
</comment>
<dbReference type="InterPro" id="IPR036250">
    <property type="entry name" value="AcylCo_DH-like_C"/>
</dbReference>
<evidence type="ECO:0000313" key="20">
    <source>
        <dbReference type="Proteomes" id="UP000245383"/>
    </source>
</evidence>
<feature type="binding site" evidence="14">
    <location>
        <position position="188"/>
    </location>
    <ligand>
        <name>FAD</name>
        <dbReference type="ChEBI" id="CHEBI:57692"/>
    </ligand>
</feature>
<evidence type="ECO:0000259" key="17">
    <source>
        <dbReference type="Pfam" id="PF14749"/>
    </source>
</evidence>
<evidence type="ECO:0000256" key="9">
    <source>
        <dbReference type="ARBA" id="ARBA00023002"/>
    </source>
</evidence>
<evidence type="ECO:0000259" key="16">
    <source>
        <dbReference type="Pfam" id="PF02770"/>
    </source>
</evidence>
<keyword evidence="20" id="KW-1185">Reference proteome</keyword>
<feature type="binding site" evidence="14">
    <location>
        <position position="149"/>
    </location>
    <ligand>
        <name>FAD</name>
        <dbReference type="ChEBI" id="CHEBI:57692"/>
    </ligand>
</feature>
<dbReference type="SUPFAM" id="SSF47203">
    <property type="entry name" value="Acyl-CoA dehydrogenase C-terminal domain-like"/>
    <property type="match status" value="2"/>
</dbReference>
<evidence type="ECO:0000256" key="4">
    <source>
        <dbReference type="ARBA" id="ARBA00004846"/>
    </source>
</evidence>
<dbReference type="EMBL" id="MBFR01000146">
    <property type="protein sequence ID" value="PVU92878.1"/>
    <property type="molecule type" value="Genomic_DNA"/>
</dbReference>
<comment type="subcellular location">
    <subcellularLocation>
        <location evidence="3">Peroxisome</location>
    </subcellularLocation>
</comment>
<evidence type="ECO:0000256" key="14">
    <source>
        <dbReference type="PIRSR" id="PIRSR000168-2"/>
    </source>
</evidence>
<proteinExistence type="inferred from homology"/>
<dbReference type="InterPro" id="IPR002655">
    <property type="entry name" value="Acyl-CoA_oxidase_C"/>
</dbReference>
<dbReference type="GO" id="GO:0055088">
    <property type="term" value="P:lipid homeostasis"/>
    <property type="evidence" value="ECO:0007669"/>
    <property type="project" value="TreeGrafter"/>
</dbReference>